<evidence type="ECO:0000256" key="2">
    <source>
        <dbReference type="ARBA" id="ARBA00022898"/>
    </source>
</evidence>
<evidence type="ECO:0000313" key="4">
    <source>
        <dbReference type="EMBL" id="MFD2513662.1"/>
    </source>
</evidence>
<organism evidence="4 5">
    <name type="scientific">Pontibacter locisalis</name>
    <dbReference type="NCBI Taxonomy" id="1719035"/>
    <lineage>
        <taxon>Bacteria</taxon>
        <taxon>Pseudomonadati</taxon>
        <taxon>Bacteroidota</taxon>
        <taxon>Cytophagia</taxon>
        <taxon>Cytophagales</taxon>
        <taxon>Hymenobacteraceae</taxon>
        <taxon>Pontibacter</taxon>
    </lineage>
</organism>
<sequence>MSHIHPKTTPIYQTSVFAFDDLNALERYFSEPAGQSYMYTRYGNPNTDELAQKVNALEEGAGAVVTSSGMSAILAVLLAVCKAGDHVLCAEEIYGGSSSLLSQELTRMGIEVAYVPMEGIYSLQKYIRPETKLLLAETMSNPLLQVLDVERLAQETKQHDIKLVIDNTFATPVLTRPLALGADVVIHSVTKYLSGHSDVTAGVVICKEQEALQRVQKVMMTYGLNLSPFEGWLAARGLKTLCLRMKQHCSNALEIARYLQQHPKVEQVWYPGLEDHPQHKLAKKQGQDMFGGVLSFRIKDETEVVNRFMQALQNIPFAPSLAGVDSSISYPAGTSHRSFSDELRQRQGITTGVIRFSVGIEEPELLIADLEQALAQV</sequence>
<dbReference type="InterPro" id="IPR015421">
    <property type="entry name" value="PyrdxlP-dep_Trfase_major"/>
</dbReference>
<dbReference type="Pfam" id="PF01053">
    <property type="entry name" value="Cys_Met_Meta_PP"/>
    <property type="match status" value="1"/>
</dbReference>
<dbReference type="PANTHER" id="PTHR11808">
    <property type="entry name" value="TRANS-SULFURATION ENZYME FAMILY MEMBER"/>
    <property type="match status" value="1"/>
</dbReference>
<dbReference type="Gene3D" id="3.40.640.10">
    <property type="entry name" value="Type I PLP-dependent aspartate aminotransferase-like (Major domain)"/>
    <property type="match status" value="1"/>
</dbReference>
<protein>
    <submittedName>
        <fullName evidence="4">Trans-sulfuration enzyme family protein</fullName>
    </submittedName>
</protein>
<comment type="caution">
    <text evidence="4">The sequence shown here is derived from an EMBL/GenBank/DDBJ whole genome shotgun (WGS) entry which is preliminary data.</text>
</comment>
<evidence type="ECO:0000256" key="3">
    <source>
        <dbReference type="RuleBase" id="RU362118"/>
    </source>
</evidence>
<name>A0ABW5IL79_9BACT</name>
<comment type="cofactor">
    <cofactor evidence="1 3">
        <name>pyridoxal 5'-phosphate</name>
        <dbReference type="ChEBI" id="CHEBI:597326"/>
    </cofactor>
</comment>
<evidence type="ECO:0000256" key="1">
    <source>
        <dbReference type="ARBA" id="ARBA00001933"/>
    </source>
</evidence>
<comment type="similarity">
    <text evidence="3">Belongs to the trans-sulfuration enzymes family.</text>
</comment>
<accession>A0ABW5IL79</accession>
<dbReference type="PIRSF" id="PIRSF001434">
    <property type="entry name" value="CGS"/>
    <property type="match status" value="1"/>
</dbReference>
<reference evidence="5" key="1">
    <citation type="journal article" date="2019" name="Int. J. Syst. Evol. Microbiol.">
        <title>The Global Catalogue of Microorganisms (GCM) 10K type strain sequencing project: providing services to taxonomists for standard genome sequencing and annotation.</title>
        <authorList>
            <consortium name="The Broad Institute Genomics Platform"/>
            <consortium name="The Broad Institute Genome Sequencing Center for Infectious Disease"/>
            <person name="Wu L."/>
            <person name="Ma J."/>
        </authorList>
    </citation>
    <scope>NUCLEOTIDE SEQUENCE [LARGE SCALE GENOMIC DNA]</scope>
    <source>
        <strain evidence="5">KCTC 42498</strain>
    </source>
</reference>
<gene>
    <name evidence="4" type="ORF">ACFSRY_07270</name>
</gene>
<proteinExistence type="inferred from homology"/>
<keyword evidence="5" id="KW-1185">Reference proteome</keyword>
<dbReference type="InterPro" id="IPR000277">
    <property type="entry name" value="Cys/Met-Metab_PyrdxlP-dep_enz"/>
</dbReference>
<dbReference type="InterPro" id="IPR015422">
    <property type="entry name" value="PyrdxlP-dep_Trfase_small"/>
</dbReference>
<evidence type="ECO:0000313" key="5">
    <source>
        <dbReference type="Proteomes" id="UP001597544"/>
    </source>
</evidence>
<keyword evidence="2 3" id="KW-0663">Pyridoxal phosphate</keyword>
<dbReference type="EMBL" id="JBHULU010000010">
    <property type="protein sequence ID" value="MFD2513662.1"/>
    <property type="molecule type" value="Genomic_DNA"/>
</dbReference>
<dbReference type="Gene3D" id="3.90.1150.10">
    <property type="entry name" value="Aspartate Aminotransferase, domain 1"/>
    <property type="match status" value="1"/>
</dbReference>
<dbReference type="InterPro" id="IPR015424">
    <property type="entry name" value="PyrdxlP-dep_Trfase"/>
</dbReference>
<dbReference type="Proteomes" id="UP001597544">
    <property type="component" value="Unassembled WGS sequence"/>
</dbReference>
<dbReference type="CDD" id="cd00614">
    <property type="entry name" value="CGS_like"/>
    <property type="match status" value="1"/>
</dbReference>
<dbReference type="SUPFAM" id="SSF53383">
    <property type="entry name" value="PLP-dependent transferases"/>
    <property type="match status" value="1"/>
</dbReference>
<dbReference type="RefSeq" id="WP_377504653.1">
    <property type="nucleotide sequence ID" value="NZ_JBHULU010000010.1"/>
</dbReference>